<gene>
    <name evidence="3" type="ORF">TRIADDRAFT_54924</name>
</gene>
<dbReference type="eggNOG" id="KOG2787">
    <property type="taxonomic scope" value="Eukaryota"/>
</dbReference>
<protein>
    <recommendedName>
        <fullName evidence="5">LanC-like protein 2</fullName>
    </recommendedName>
</protein>
<dbReference type="Pfam" id="PF05147">
    <property type="entry name" value="LANC_like"/>
    <property type="match status" value="1"/>
</dbReference>
<comment type="similarity">
    <text evidence="1">Belongs to the LanC-like protein family.</text>
</comment>
<dbReference type="PANTHER" id="PTHR12736:SF21">
    <property type="entry name" value="LANC-LIKE PROTEIN 2"/>
    <property type="match status" value="1"/>
</dbReference>
<feature type="binding site" evidence="2">
    <location>
        <position position="281"/>
    </location>
    <ligand>
        <name>Zn(2+)</name>
        <dbReference type="ChEBI" id="CHEBI:29105"/>
    </ligand>
</feature>
<dbReference type="KEGG" id="tad:TRIADDRAFT_54924"/>
<evidence type="ECO:0000313" key="3">
    <source>
        <dbReference type="EMBL" id="EDV27207.1"/>
    </source>
</evidence>
<dbReference type="InterPro" id="IPR012341">
    <property type="entry name" value="6hp_glycosidase-like_sf"/>
</dbReference>
<evidence type="ECO:0000256" key="2">
    <source>
        <dbReference type="PIRSR" id="PIRSR607822-1"/>
    </source>
</evidence>
<name>B3RTD5_TRIAD</name>
<dbReference type="GO" id="GO:0005886">
    <property type="term" value="C:plasma membrane"/>
    <property type="evidence" value="ECO:0000318"/>
    <property type="project" value="GO_Central"/>
</dbReference>
<dbReference type="GO" id="GO:0031179">
    <property type="term" value="P:peptide modification"/>
    <property type="evidence" value="ECO:0007669"/>
    <property type="project" value="InterPro"/>
</dbReference>
<evidence type="ECO:0008006" key="5">
    <source>
        <dbReference type="Google" id="ProtNLM"/>
    </source>
</evidence>
<dbReference type="PhylomeDB" id="B3RTD5"/>
<evidence type="ECO:0000256" key="1">
    <source>
        <dbReference type="ARBA" id="ARBA00007179"/>
    </source>
</evidence>
<dbReference type="InterPro" id="IPR007822">
    <property type="entry name" value="LANC-like"/>
</dbReference>
<dbReference type="CDD" id="cd04794">
    <property type="entry name" value="euk_LANCL"/>
    <property type="match status" value="1"/>
</dbReference>
<dbReference type="SMART" id="SM01260">
    <property type="entry name" value="LANC_like"/>
    <property type="match status" value="1"/>
</dbReference>
<sequence>MDDGRHFKNDFDSYVPGMEKEFYDQLGNCTNQWKKKLMESIYAYLRKLEDGLSLQHHRLSGSVYGGSGGIALTYLQLSKMMQDGYSQNYLRKAENLLQVSFKHLKDKNQVSFMSGVAGLLAIACVIYDRMGDKNRKAECLKQLRRLSNLCQNESLPDELLTGRIGYVYAMKFIEYHLSCEEQQIIDEVIKIVINSGMNYAQVNSCHSTLMYKWHDKEYIGAAHGLAGILYLLLKDKSKSAAVQENLSVIKGGIDFILSIQFREGNFPSSLGNSRDRLVHWCHGAPGIVYLLCEAHKVFNEIKYLDAAKTCARAIWQRGLLYKGYGLCHGVAGNGYAFLCIYKTTTDPTYLYMACKFAEWCMDSSSGHARTADRPISLMEGLSGTIYFLTDMLNISNAAFPAFQIPNTS</sequence>
<dbReference type="HOGENOM" id="CLU_036244_0_0_1"/>
<proteinExistence type="inferred from homology"/>
<dbReference type="Gene3D" id="1.50.10.10">
    <property type="match status" value="1"/>
</dbReference>
<feature type="binding site" evidence="2">
    <location>
        <position position="328"/>
    </location>
    <ligand>
        <name>Zn(2+)</name>
        <dbReference type="ChEBI" id="CHEBI:29105"/>
    </ligand>
</feature>
<reference evidence="3 4" key="1">
    <citation type="journal article" date="2008" name="Nature">
        <title>The Trichoplax genome and the nature of placozoans.</title>
        <authorList>
            <person name="Srivastava M."/>
            <person name="Begovic E."/>
            <person name="Chapman J."/>
            <person name="Putnam N.H."/>
            <person name="Hellsten U."/>
            <person name="Kawashima T."/>
            <person name="Kuo A."/>
            <person name="Mitros T."/>
            <person name="Salamov A."/>
            <person name="Carpenter M.L."/>
            <person name="Signorovitch A.Y."/>
            <person name="Moreno M.A."/>
            <person name="Kamm K."/>
            <person name="Grimwood J."/>
            <person name="Schmutz J."/>
            <person name="Shapiro H."/>
            <person name="Grigoriev I.V."/>
            <person name="Buss L.W."/>
            <person name="Schierwater B."/>
            <person name="Dellaporta S.L."/>
            <person name="Rokhsar D.S."/>
        </authorList>
    </citation>
    <scope>NUCLEOTIDE SEQUENCE [LARGE SCALE GENOMIC DNA]</scope>
    <source>
        <strain evidence="3 4">Grell-BS-1999</strain>
    </source>
</reference>
<dbReference type="OrthoDB" id="10257263at2759"/>
<dbReference type="InParanoid" id="B3RTD5"/>
<dbReference type="AlphaFoldDB" id="B3RTD5"/>
<dbReference type="Proteomes" id="UP000009022">
    <property type="component" value="Unassembled WGS sequence"/>
</dbReference>
<dbReference type="EMBL" id="DS985243">
    <property type="protein sequence ID" value="EDV27207.1"/>
    <property type="molecule type" value="Genomic_DNA"/>
</dbReference>
<dbReference type="GeneID" id="6751885"/>
<dbReference type="FunCoup" id="B3RTD5">
    <property type="interactions" value="1831"/>
</dbReference>
<dbReference type="CTD" id="6751885"/>
<evidence type="ECO:0000313" key="4">
    <source>
        <dbReference type="Proteomes" id="UP000009022"/>
    </source>
</evidence>
<dbReference type="RefSeq" id="XP_002111203.1">
    <property type="nucleotide sequence ID" value="XM_002111167.1"/>
</dbReference>
<dbReference type="GO" id="GO:0005975">
    <property type="term" value="P:carbohydrate metabolic process"/>
    <property type="evidence" value="ECO:0007669"/>
    <property type="project" value="InterPro"/>
</dbReference>
<dbReference type="PRINTS" id="PR01950">
    <property type="entry name" value="LANCSUPER"/>
</dbReference>
<dbReference type="SUPFAM" id="SSF158745">
    <property type="entry name" value="LanC-like"/>
    <property type="match status" value="1"/>
</dbReference>
<organism evidence="3 4">
    <name type="scientific">Trichoplax adhaerens</name>
    <name type="common">Trichoplax reptans</name>
    <dbReference type="NCBI Taxonomy" id="10228"/>
    <lineage>
        <taxon>Eukaryota</taxon>
        <taxon>Metazoa</taxon>
        <taxon>Placozoa</taxon>
        <taxon>Uniplacotomia</taxon>
        <taxon>Trichoplacea</taxon>
        <taxon>Trichoplacidae</taxon>
        <taxon>Trichoplax</taxon>
    </lineage>
</organism>
<dbReference type="InterPro" id="IPR020464">
    <property type="entry name" value="LanC-like_prot_euk"/>
</dbReference>
<dbReference type="PRINTS" id="PR01951">
    <property type="entry name" value="LANCEUKARYTE"/>
</dbReference>
<dbReference type="PANTHER" id="PTHR12736">
    <property type="entry name" value="LANC-LIKE PROTEIN"/>
    <property type="match status" value="1"/>
</dbReference>
<dbReference type="OMA" id="PCVDDNR"/>
<accession>B3RTD5</accession>
<keyword evidence="2" id="KW-0479">Metal-binding</keyword>
<keyword evidence="4" id="KW-1185">Reference proteome</keyword>
<dbReference type="GO" id="GO:0046872">
    <property type="term" value="F:metal ion binding"/>
    <property type="evidence" value="ECO:0007669"/>
    <property type="project" value="UniProtKB-KW"/>
</dbReference>
<keyword evidence="2" id="KW-0862">Zinc</keyword>
<feature type="binding site" evidence="2">
    <location>
        <position position="327"/>
    </location>
    <ligand>
        <name>Zn(2+)</name>
        <dbReference type="ChEBI" id="CHEBI:29105"/>
    </ligand>
</feature>